<feature type="non-terminal residue" evidence="2">
    <location>
        <position position="1"/>
    </location>
</feature>
<protein>
    <submittedName>
        <fullName evidence="2">Mercuric reductase</fullName>
    </submittedName>
</protein>
<dbReference type="InterPro" id="IPR004099">
    <property type="entry name" value="Pyr_nucl-diS_OxRdtase_dimer"/>
</dbReference>
<dbReference type="Pfam" id="PF02852">
    <property type="entry name" value="Pyr_redox_dim"/>
    <property type="match status" value="1"/>
</dbReference>
<comment type="caution">
    <text evidence="2">The sequence shown here is derived from an EMBL/GenBank/DDBJ whole genome shotgun (WGS) entry which is preliminary data.</text>
</comment>
<evidence type="ECO:0000313" key="2">
    <source>
        <dbReference type="EMBL" id="MBA4609163.1"/>
    </source>
</evidence>
<evidence type="ECO:0000313" key="3">
    <source>
        <dbReference type="Proteomes" id="UP000550354"/>
    </source>
</evidence>
<gene>
    <name evidence="2" type="ORF">H1W00_11800</name>
</gene>
<dbReference type="EMBL" id="JACEOG010000001">
    <property type="protein sequence ID" value="MBA4609163.1"/>
    <property type="molecule type" value="Genomic_DNA"/>
</dbReference>
<feature type="domain" description="Pyridine nucleotide-disulphide oxidoreductase dimerisation" evidence="1">
    <location>
        <begin position="1"/>
        <end position="58"/>
    </location>
</feature>
<sequence length="73" mass="7594">FIKIVVNADTSEILGITAVAKDAGELAATGVHLLGKTIAEVVDAWAPYLTMTEGLRLAARAFTTDVSQLSCCA</sequence>
<dbReference type="SUPFAM" id="SSF55424">
    <property type="entry name" value="FAD/NAD-linked reductases, dimerisation (C-terminal) domain"/>
    <property type="match status" value="1"/>
</dbReference>
<keyword evidence="3" id="KW-1185">Reference proteome</keyword>
<reference evidence="2 3" key="1">
    <citation type="submission" date="2020-07" db="EMBL/GenBank/DDBJ databases">
        <title>Draft genome and description of Aeromicrobium phoceense strain Marseille-Q0843 isolated from healthy skin swab.</title>
        <authorList>
            <person name="Boxberger M."/>
            <person name="La Scola B."/>
        </authorList>
    </citation>
    <scope>NUCLEOTIDE SEQUENCE [LARGE SCALE GENOMIC DNA]</scope>
    <source>
        <strain evidence="2 3">Marseille-Q0843</strain>
    </source>
</reference>
<dbReference type="InterPro" id="IPR016156">
    <property type="entry name" value="FAD/NAD-linked_Rdtase_dimer_sf"/>
</dbReference>
<evidence type="ECO:0000259" key="1">
    <source>
        <dbReference type="Pfam" id="PF02852"/>
    </source>
</evidence>
<dbReference type="Proteomes" id="UP000550354">
    <property type="component" value="Unassembled WGS sequence"/>
</dbReference>
<dbReference type="AlphaFoldDB" id="A0A838XQA2"/>
<accession>A0A838XQA2</accession>
<dbReference type="Gene3D" id="3.30.390.30">
    <property type="match status" value="1"/>
</dbReference>
<proteinExistence type="predicted"/>
<organism evidence="2 3">
    <name type="scientific">Aeromicrobium phoceense</name>
    <dbReference type="NCBI Taxonomy" id="2754045"/>
    <lineage>
        <taxon>Bacteria</taxon>
        <taxon>Bacillati</taxon>
        <taxon>Actinomycetota</taxon>
        <taxon>Actinomycetes</taxon>
        <taxon>Propionibacteriales</taxon>
        <taxon>Nocardioidaceae</taxon>
        <taxon>Aeromicrobium</taxon>
    </lineage>
</organism>
<name>A0A838XQA2_9ACTN</name>